<dbReference type="NCBIfam" id="TIGR02593">
    <property type="entry name" value="CRISPR_cas5"/>
    <property type="match status" value="1"/>
</dbReference>
<dbReference type="Gene3D" id="3.30.70.2660">
    <property type="match status" value="1"/>
</dbReference>
<dbReference type="InterPro" id="IPR013422">
    <property type="entry name" value="CRISPR-assoc_prot_Cas5_N"/>
</dbReference>
<dbReference type="NCBIfam" id="TIGR01868">
    <property type="entry name" value="casD_Cas5e"/>
    <property type="match status" value="1"/>
</dbReference>
<evidence type="ECO:0000256" key="1">
    <source>
        <dbReference type="ARBA" id="ARBA00023118"/>
    </source>
</evidence>
<feature type="region of interest" description="Disordered" evidence="2">
    <location>
        <begin position="217"/>
        <end position="272"/>
    </location>
</feature>
<organism evidence="3 4">
    <name type="scientific">Streptomyces cremeus</name>
    <dbReference type="NCBI Taxonomy" id="66881"/>
    <lineage>
        <taxon>Bacteria</taxon>
        <taxon>Bacillati</taxon>
        <taxon>Actinomycetota</taxon>
        <taxon>Actinomycetes</taxon>
        <taxon>Kitasatosporales</taxon>
        <taxon>Streptomycetaceae</taxon>
        <taxon>Streptomyces</taxon>
    </lineage>
</organism>
<feature type="compositionally biased region" description="Pro residues" evidence="2">
    <location>
        <begin position="226"/>
        <end position="240"/>
    </location>
</feature>
<dbReference type="CDD" id="cd09756">
    <property type="entry name" value="Cas5_I-E"/>
    <property type="match status" value="1"/>
</dbReference>
<dbReference type="RefSeq" id="WP_345225432.1">
    <property type="nucleotide sequence ID" value="NZ_BAAAXE010000013.1"/>
</dbReference>
<keyword evidence="1" id="KW-0051">Antiviral defense</keyword>
<gene>
    <name evidence="3" type="primary">cas5e</name>
    <name evidence="3" type="ORF">ACFFTU_26905</name>
</gene>
<evidence type="ECO:0000313" key="4">
    <source>
        <dbReference type="Proteomes" id="UP001589718"/>
    </source>
</evidence>
<reference evidence="3 4" key="1">
    <citation type="submission" date="2024-09" db="EMBL/GenBank/DDBJ databases">
        <authorList>
            <person name="Sun Q."/>
            <person name="Mori K."/>
        </authorList>
    </citation>
    <scope>NUCLEOTIDE SEQUENCE [LARGE SCALE GENOMIC DNA]</scope>
    <source>
        <strain evidence="3 4">JCM 4362</strain>
    </source>
</reference>
<dbReference type="InterPro" id="IPR010147">
    <property type="entry name" value="CRISPR-assoc_prot_CasD"/>
</dbReference>
<sequence length="272" mass="29275">MSVLLLRLAGPLQSWGSAARFARRSTENAPTKSGVLGLLAAALGRGREADLSDLAALRFGVRIDQPGSRLRDFHTAHHGDSGRAMPLSERFYLADAVFLAGVEGDSDLLHQLYKALLAPHFLPFLGRRSCPPARPVTIGPPQDITLEQALRETAWQASGWYAQQSRARRGNASAPTSTPVLDILIDCPPAEEPDFSVRDVPLRFDPEHRQYGLRGVRTGQSQAPVAPCPSVTPPPVPPPHDPTHGLPLTDRTVGDPGPAPTPPPETGLPRIH</sequence>
<feature type="compositionally biased region" description="Pro residues" evidence="2">
    <location>
        <begin position="257"/>
        <end position="266"/>
    </location>
</feature>
<protein>
    <submittedName>
        <fullName evidence="3">Type I-E CRISPR-associated protein Cas5/CasD</fullName>
    </submittedName>
</protein>
<proteinExistence type="predicted"/>
<evidence type="ECO:0000256" key="2">
    <source>
        <dbReference type="SAM" id="MobiDB-lite"/>
    </source>
</evidence>
<evidence type="ECO:0000313" key="3">
    <source>
        <dbReference type="EMBL" id="MFB9523581.1"/>
    </source>
</evidence>
<keyword evidence="4" id="KW-1185">Reference proteome</keyword>
<dbReference type="Pfam" id="PF09704">
    <property type="entry name" value="Cas_Cas5d"/>
    <property type="match status" value="1"/>
</dbReference>
<comment type="caution">
    <text evidence="3">The sequence shown here is derived from an EMBL/GenBank/DDBJ whole genome shotgun (WGS) entry which is preliminary data.</text>
</comment>
<name>A0ABV5PK77_STRCM</name>
<dbReference type="EMBL" id="JBHMCR010000018">
    <property type="protein sequence ID" value="MFB9523581.1"/>
    <property type="molecule type" value="Genomic_DNA"/>
</dbReference>
<accession>A0ABV5PK77</accession>
<dbReference type="InterPro" id="IPR021124">
    <property type="entry name" value="CRISPR-assoc_prot_Cas5"/>
</dbReference>
<dbReference type="Proteomes" id="UP001589718">
    <property type="component" value="Unassembled WGS sequence"/>
</dbReference>